<accession>A0A6M4JBA3</accession>
<evidence type="ECO:0008006" key="4">
    <source>
        <dbReference type="Google" id="ProtNLM"/>
    </source>
</evidence>
<dbReference type="PROSITE" id="PS51257">
    <property type="entry name" value="PROKAR_LIPOPROTEIN"/>
    <property type="match status" value="1"/>
</dbReference>
<name>A0A6M4JBA3_9MOLU</name>
<dbReference type="AlphaFoldDB" id="A0A6M4JBA3"/>
<evidence type="ECO:0000256" key="1">
    <source>
        <dbReference type="SAM" id="SignalP"/>
    </source>
</evidence>
<evidence type="ECO:0000313" key="2">
    <source>
        <dbReference type="EMBL" id="QJR44200.1"/>
    </source>
</evidence>
<dbReference type="InterPro" id="IPR027593">
    <property type="entry name" value="Aro_clust"/>
</dbReference>
<dbReference type="Proteomes" id="UP000502118">
    <property type="component" value="Chromosome"/>
</dbReference>
<gene>
    <name evidence="2" type="ORF">HLA92_02010</name>
</gene>
<keyword evidence="1" id="KW-0732">Signal</keyword>
<dbReference type="KEGG" id="mmio:HLA92_02010"/>
<feature type="signal peptide" evidence="1">
    <location>
        <begin position="1"/>
        <end position="24"/>
    </location>
</feature>
<dbReference type="NCBIfam" id="TIGR04313">
    <property type="entry name" value="aro_clust_Mycop"/>
    <property type="match status" value="1"/>
</dbReference>
<proteinExistence type="predicted"/>
<dbReference type="RefSeq" id="WP_171113041.1">
    <property type="nucleotide sequence ID" value="NZ_CP053097.1"/>
</dbReference>
<dbReference type="EMBL" id="CP053097">
    <property type="protein sequence ID" value="QJR44200.1"/>
    <property type="molecule type" value="Genomic_DNA"/>
</dbReference>
<evidence type="ECO:0000313" key="3">
    <source>
        <dbReference type="Proteomes" id="UP000502118"/>
    </source>
</evidence>
<keyword evidence="3" id="KW-1185">Reference proteome</keyword>
<feature type="chain" id="PRO_5027014997" description="Lipoprotein" evidence="1">
    <location>
        <begin position="25"/>
        <end position="323"/>
    </location>
</feature>
<sequence length="323" mass="38524">MKKLLLISSSLLLPLLPLSVMSCASQNQSSNLLSFPKKPQNNFAENIHINKLLDFFVNKDTNQKKIYVSQQTNKSSSKNTELKYSFVYDPIFIFNGGFGGSDFEDLRNISLKVIDNTLQNDWYWTLLNITSFNYIFSPYGDRYKPLDNEKELFQETQDFLNSISLKIQNLEPKQLITIKYNEIDKLKKYNVYKDKESWYLIFDENKAIKIWKYLDNNVPKLKITPDLLIFKDKKNISKQLTELEEEIFKQHQSQFNQDYENYSKYYSDQDEGEFLTKRNDKNYLEFQTVEQYNKNLVEAINKINEEKIKIFRFTMRDIDENKK</sequence>
<protein>
    <recommendedName>
        <fullName evidence="4">Lipoprotein</fullName>
    </recommendedName>
</protein>
<organism evidence="2 3">
    <name type="scientific">Mycoplasma miroungirhinis</name>
    <dbReference type="NCBI Taxonomy" id="754516"/>
    <lineage>
        <taxon>Bacteria</taxon>
        <taxon>Bacillati</taxon>
        <taxon>Mycoplasmatota</taxon>
        <taxon>Mollicutes</taxon>
        <taxon>Mycoplasmataceae</taxon>
        <taxon>Mycoplasma</taxon>
    </lineage>
</organism>
<reference evidence="2 3" key="1">
    <citation type="submission" date="2020-05" db="EMBL/GenBank/DDBJ databases">
        <title>Novel Mycoplasma species detected in Mirounga angustirostris (northern elephant seal) from the USA.</title>
        <authorList>
            <person name="Volokhov D.V."/>
        </authorList>
    </citation>
    <scope>NUCLEOTIDE SEQUENCE [LARGE SCALE GENOMIC DNA]</scope>
    <source>
        <strain evidence="2 3">Mirounga ES2806-NAS</strain>
    </source>
</reference>